<dbReference type="AlphaFoldDB" id="A0AAF5DM99"/>
<dbReference type="WBParaSite" id="TCONS_00013914.p1">
    <property type="protein sequence ID" value="TCONS_00013914.p1"/>
    <property type="gene ID" value="XLOC_008966"/>
</dbReference>
<evidence type="ECO:0000313" key="4">
    <source>
        <dbReference type="WBParaSite" id="TCONS_00013914.p1"/>
    </source>
</evidence>
<reference evidence="4" key="1">
    <citation type="submission" date="2024-02" db="UniProtKB">
        <authorList>
            <consortium name="WormBaseParasite"/>
        </authorList>
    </citation>
    <scope>IDENTIFICATION</scope>
</reference>
<keyword evidence="2" id="KW-0812">Transmembrane</keyword>
<feature type="coiled-coil region" evidence="1">
    <location>
        <begin position="81"/>
        <end position="108"/>
    </location>
</feature>
<proteinExistence type="predicted"/>
<dbReference type="Proteomes" id="UP000035681">
    <property type="component" value="Unplaced"/>
</dbReference>
<keyword evidence="1" id="KW-0175">Coiled coil</keyword>
<keyword evidence="2" id="KW-0472">Membrane</keyword>
<evidence type="ECO:0000256" key="2">
    <source>
        <dbReference type="SAM" id="Phobius"/>
    </source>
</evidence>
<keyword evidence="3" id="KW-1185">Reference proteome</keyword>
<evidence type="ECO:0000256" key="1">
    <source>
        <dbReference type="SAM" id="Coils"/>
    </source>
</evidence>
<feature type="transmembrane region" description="Helical" evidence="2">
    <location>
        <begin position="6"/>
        <end position="32"/>
    </location>
</feature>
<accession>A0AAF5DM99</accession>
<protein>
    <submittedName>
        <fullName evidence="4">Uncharacterized protein</fullName>
    </submittedName>
</protein>
<name>A0AAF5DM99_STRER</name>
<evidence type="ECO:0000313" key="3">
    <source>
        <dbReference type="Proteomes" id="UP000035681"/>
    </source>
</evidence>
<organism evidence="3 4">
    <name type="scientific">Strongyloides stercoralis</name>
    <name type="common">Threadworm</name>
    <dbReference type="NCBI Taxonomy" id="6248"/>
    <lineage>
        <taxon>Eukaryota</taxon>
        <taxon>Metazoa</taxon>
        <taxon>Ecdysozoa</taxon>
        <taxon>Nematoda</taxon>
        <taxon>Chromadorea</taxon>
        <taxon>Rhabditida</taxon>
        <taxon>Tylenchina</taxon>
        <taxon>Panagrolaimomorpha</taxon>
        <taxon>Strongyloidoidea</taxon>
        <taxon>Strongyloididae</taxon>
        <taxon>Strongyloides</taxon>
    </lineage>
</organism>
<feature type="transmembrane region" description="Helical" evidence="2">
    <location>
        <begin position="113"/>
        <end position="134"/>
    </location>
</feature>
<sequence>LYVKTYNFHIMLSIIKKLPLFVVFFLIVFIYYSKTLPINDKNLVKNSYNLKEAPIVLNNEVDDHVLKKRQRGAARRRRRNRRQINRLVNNLSLQLLQLQLQVQSLQQQLSSRVLPLTTTTTMQGLFFLMIFIYLSKTLPINDKNLIKNSYNLKEAPVVLNNEVDDHVLKKRQRGAARRRRRNRREIRNLVSGLSAQLVQLQLQVQVLQQQLSSRVLLLTTTMYNGKQAKLQVLEFENLRITVEKAVQPKTITVWCDENREAITVNGNRYKEMIQNFLILEIKDEELMCFQKDRAPSHKVHGNISWPSRSPDVMESVYEQTRKCKEVRGRHLEDVIFNT</sequence>
<keyword evidence="2" id="KW-1133">Transmembrane helix</keyword>